<dbReference type="EMBL" id="JAATJJ010000003">
    <property type="protein sequence ID" value="NJB72905.1"/>
    <property type="molecule type" value="Genomic_DNA"/>
</dbReference>
<proteinExistence type="predicted"/>
<evidence type="ECO:0000313" key="2">
    <source>
        <dbReference type="Proteomes" id="UP000590442"/>
    </source>
</evidence>
<dbReference type="AlphaFoldDB" id="A0A846R4K1"/>
<gene>
    <name evidence="1" type="ORF">GGR42_003403</name>
</gene>
<dbReference type="RefSeq" id="WP_167966560.1">
    <property type="nucleotide sequence ID" value="NZ_JAATJJ010000003.1"/>
</dbReference>
<organism evidence="1 2">
    <name type="scientific">Saonia flava</name>
    <dbReference type="NCBI Taxonomy" id="523696"/>
    <lineage>
        <taxon>Bacteria</taxon>
        <taxon>Pseudomonadati</taxon>
        <taxon>Bacteroidota</taxon>
        <taxon>Flavobacteriia</taxon>
        <taxon>Flavobacteriales</taxon>
        <taxon>Flavobacteriaceae</taxon>
        <taxon>Saonia</taxon>
    </lineage>
</organism>
<accession>A0A846R4K1</accession>
<keyword evidence="2" id="KW-1185">Reference proteome</keyword>
<comment type="caution">
    <text evidence="1">The sequence shown here is derived from an EMBL/GenBank/DDBJ whole genome shotgun (WGS) entry which is preliminary data.</text>
</comment>
<sequence length="229" mass="26820">MALFLRHFIKQSQTNLKRIIILLLLIFTYQTNLLGQNKIVGKIEFYKSSNSEWAELESSSDRQIELLNSRRHKIKIAQGESSTEMRTDSTGFFLFMLNSPDSLKIAVNEKSKVLNGLFKISVPPKNDTILFKISDKKLSLYKDSIQSPVFFKKYNEKQAELDFKNDNAQFLGSGQFIPQKVIKKRKRLSEQHNFEYKYVFGCIQSRAERRIAYRYNEVMKKLVGIKNVW</sequence>
<name>A0A846R4K1_9FLAO</name>
<dbReference type="Proteomes" id="UP000590442">
    <property type="component" value="Unassembled WGS sequence"/>
</dbReference>
<reference evidence="1 2" key="1">
    <citation type="submission" date="2020-03" db="EMBL/GenBank/DDBJ databases">
        <title>Genomic Encyclopedia of Type Strains, Phase IV (KMG-IV): sequencing the most valuable type-strain genomes for metagenomic binning, comparative biology and taxonomic classification.</title>
        <authorList>
            <person name="Goeker M."/>
        </authorList>
    </citation>
    <scope>NUCLEOTIDE SEQUENCE [LARGE SCALE GENOMIC DNA]</scope>
    <source>
        <strain evidence="1 2">DSM 29762</strain>
    </source>
</reference>
<protein>
    <submittedName>
        <fullName evidence="1">Uncharacterized protein</fullName>
    </submittedName>
</protein>
<evidence type="ECO:0000313" key="1">
    <source>
        <dbReference type="EMBL" id="NJB72905.1"/>
    </source>
</evidence>